<reference evidence="1 2" key="1">
    <citation type="submission" date="2018-11" db="EMBL/GenBank/DDBJ databases">
        <authorList>
            <person name="Li F."/>
        </authorList>
    </citation>
    <scope>NUCLEOTIDE SEQUENCE [LARGE SCALE GENOMIC DNA]</scope>
    <source>
        <strain evidence="1 2">Gsoil 818</strain>
    </source>
</reference>
<comment type="caution">
    <text evidence="1">The sequence shown here is derived from an EMBL/GenBank/DDBJ whole genome shotgun (WGS) entry which is preliminary data.</text>
</comment>
<evidence type="ECO:0000313" key="2">
    <source>
        <dbReference type="Proteomes" id="UP000279994"/>
    </source>
</evidence>
<dbReference type="AlphaFoldDB" id="A0A3N0GNU4"/>
<keyword evidence="2" id="KW-1185">Reference proteome</keyword>
<accession>A0A3N0GNU4</accession>
<dbReference type="Proteomes" id="UP000279994">
    <property type="component" value="Unassembled WGS sequence"/>
</dbReference>
<gene>
    <name evidence="1" type="ORF">EFL26_14250</name>
</gene>
<proteinExistence type="predicted"/>
<protein>
    <submittedName>
        <fullName evidence="1">Uncharacterized protein</fullName>
    </submittedName>
</protein>
<dbReference type="EMBL" id="RJSF01000040">
    <property type="protein sequence ID" value="RNM14089.1"/>
    <property type="molecule type" value="Genomic_DNA"/>
</dbReference>
<organism evidence="1 2">
    <name type="scientific">Nocardioides pocheonensis</name>
    <dbReference type="NCBI Taxonomy" id="661485"/>
    <lineage>
        <taxon>Bacteria</taxon>
        <taxon>Bacillati</taxon>
        <taxon>Actinomycetota</taxon>
        <taxon>Actinomycetes</taxon>
        <taxon>Propionibacteriales</taxon>
        <taxon>Nocardioidaceae</taxon>
        <taxon>Nocardioides</taxon>
    </lineage>
</organism>
<sequence length="78" mass="8795">MTYERLAYEDPDTAVKMHLDCTACASEMSLPRPLISPEALDSVPSIEYDDFPREIRKPEITVTDATAHLAARLHLHLD</sequence>
<evidence type="ECO:0000313" key="1">
    <source>
        <dbReference type="EMBL" id="RNM14089.1"/>
    </source>
</evidence>
<dbReference type="OrthoDB" id="3830538at2"/>
<dbReference type="RefSeq" id="WP_123223496.1">
    <property type="nucleotide sequence ID" value="NZ_RJSF01000040.1"/>
</dbReference>
<name>A0A3N0GNU4_9ACTN</name>